<dbReference type="EMBL" id="WWNE01000009">
    <property type="protein sequence ID" value="NBG66732.1"/>
    <property type="molecule type" value="Genomic_DNA"/>
</dbReference>
<proteinExistence type="inferred from homology"/>
<keyword evidence="4" id="KW-1185">Reference proteome</keyword>
<evidence type="ECO:0000313" key="3">
    <source>
        <dbReference type="EMBL" id="NBG66732.1"/>
    </source>
</evidence>
<dbReference type="SUPFAM" id="SSF52402">
    <property type="entry name" value="Adenine nucleotide alpha hydrolases-like"/>
    <property type="match status" value="2"/>
</dbReference>
<organism evidence="3 4">
    <name type="scientific">Acidiluteibacter ferrifornacis</name>
    <dbReference type="NCBI Taxonomy" id="2692424"/>
    <lineage>
        <taxon>Bacteria</taxon>
        <taxon>Pseudomonadati</taxon>
        <taxon>Bacteroidota</taxon>
        <taxon>Flavobacteriia</taxon>
        <taxon>Flavobacteriales</taxon>
        <taxon>Cryomorphaceae</taxon>
        <taxon>Acidiluteibacter</taxon>
    </lineage>
</organism>
<dbReference type="Gene3D" id="3.40.50.620">
    <property type="entry name" value="HUPs"/>
    <property type="match status" value="2"/>
</dbReference>
<dbReference type="InterPro" id="IPR014729">
    <property type="entry name" value="Rossmann-like_a/b/a_fold"/>
</dbReference>
<evidence type="ECO:0000256" key="1">
    <source>
        <dbReference type="ARBA" id="ARBA00008791"/>
    </source>
</evidence>
<dbReference type="InterPro" id="IPR006016">
    <property type="entry name" value="UspA"/>
</dbReference>
<dbReference type="AlphaFoldDB" id="A0A6N9NLI2"/>
<dbReference type="InterPro" id="IPR006015">
    <property type="entry name" value="Universal_stress_UspA"/>
</dbReference>
<name>A0A6N9NLI2_9FLAO</name>
<evidence type="ECO:0000259" key="2">
    <source>
        <dbReference type="Pfam" id="PF00582"/>
    </source>
</evidence>
<dbReference type="RefSeq" id="WP_160633690.1">
    <property type="nucleotide sequence ID" value="NZ_WWNE01000009.1"/>
</dbReference>
<dbReference type="Pfam" id="PF00582">
    <property type="entry name" value="Usp"/>
    <property type="match status" value="2"/>
</dbReference>
<dbReference type="CDD" id="cd00293">
    <property type="entry name" value="USP-like"/>
    <property type="match status" value="2"/>
</dbReference>
<evidence type="ECO:0000313" key="4">
    <source>
        <dbReference type="Proteomes" id="UP000470771"/>
    </source>
</evidence>
<accession>A0A6N9NLI2</accession>
<feature type="domain" description="UspA" evidence="2">
    <location>
        <begin position="8"/>
        <end position="146"/>
    </location>
</feature>
<dbReference type="Proteomes" id="UP000470771">
    <property type="component" value="Unassembled WGS sequence"/>
</dbReference>
<gene>
    <name evidence="3" type="ORF">GQN54_11460</name>
</gene>
<reference evidence="3 4" key="1">
    <citation type="submission" date="2019-12" db="EMBL/GenBank/DDBJ databases">
        <authorList>
            <person name="Zhao J."/>
        </authorList>
    </citation>
    <scope>NUCLEOTIDE SEQUENCE [LARGE SCALE GENOMIC DNA]</scope>
    <source>
        <strain evidence="3 4">S-15</strain>
    </source>
</reference>
<feature type="domain" description="UspA" evidence="2">
    <location>
        <begin position="156"/>
        <end position="279"/>
    </location>
</feature>
<comment type="caution">
    <text evidence="3">The sequence shown here is derived from an EMBL/GenBank/DDBJ whole genome shotgun (WGS) entry which is preliminary data.</text>
</comment>
<dbReference type="PRINTS" id="PR01438">
    <property type="entry name" value="UNVRSLSTRESS"/>
</dbReference>
<dbReference type="PANTHER" id="PTHR46268:SF6">
    <property type="entry name" value="UNIVERSAL STRESS PROTEIN UP12"/>
    <property type="match status" value="1"/>
</dbReference>
<protein>
    <submittedName>
        <fullName evidence="3">Universal stress protein</fullName>
    </submittedName>
</protein>
<dbReference type="PANTHER" id="PTHR46268">
    <property type="entry name" value="STRESS RESPONSE PROTEIN NHAX"/>
    <property type="match status" value="1"/>
</dbReference>
<comment type="similarity">
    <text evidence="1">Belongs to the universal stress protein A family.</text>
</comment>
<sequence length="302" mass="33240">MENQVVIKKILIPIDFSETSLLALDHATHLAKIEGSKVVLIHVLKSGSYSNILPSLTSGGESVELRDEISSRMNQIGSKFKADTGVDYEIVLAEGNVASQVVDTANELDIDLIMMGTHGVSGFQEFFMGSNAYRVVTAAMCPVLTVQSNTKELGAKRILLPLDSSPHTRDKVRYAVAMAKAFDSEILIRALITPNHEEEKNIFNLKVQQTEELFANQGIKYSSDFIYGDDIAEMTLAEAKKENIDLIIIMTEQEASTGLFMGQYAQRIVNHSRIPVLAITPLGIVQSFSQRNLGGDYRPFGV</sequence>